<evidence type="ECO:0000313" key="1">
    <source>
        <dbReference type="Proteomes" id="UP000695022"/>
    </source>
</evidence>
<gene>
    <name evidence="2" type="primary">LOC106814267</name>
</gene>
<dbReference type="Proteomes" id="UP000695022">
    <property type="component" value="Unplaced"/>
</dbReference>
<dbReference type="RefSeq" id="XP_014674050.1">
    <property type="nucleotide sequence ID" value="XM_014818564.1"/>
</dbReference>
<evidence type="ECO:0000313" key="2">
    <source>
        <dbReference type="RefSeq" id="XP_014674050.1"/>
    </source>
</evidence>
<reference evidence="2" key="1">
    <citation type="submission" date="2025-08" db="UniProtKB">
        <authorList>
            <consortium name="RefSeq"/>
        </authorList>
    </citation>
    <scope>IDENTIFICATION</scope>
</reference>
<dbReference type="GeneID" id="106814267"/>
<dbReference type="InterPro" id="IPR008042">
    <property type="entry name" value="Retrotrans_Pao"/>
</dbReference>
<accession>A0ABM1EPC9</accession>
<dbReference type="Pfam" id="PF05380">
    <property type="entry name" value="Peptidase_A17"/>
    <property type="match status" value="1"/>
</dbReference>
<sequence length="390" mass="44584">MADIEAMYHQVKIPSYDRDALRFLWRDGARDVIHYRMTSHVFWGVWCASSSTYALRRTVKDHGDVDPAVSDTVTRSFYVDDCLKSVETKAEAQIIIRGTRDLLQKGGFRLTKFVVNSRDLLASIPVSDRANEVKDLCPSAESKALGIKWNIETDEFVFEVKEKQGGVVTRRRMLSLISSVFDPLGLISPIVITGKILFQEATRLKLSWDDEVPIDLGRKWEIWQGTLLDLRLISVARCIMPTESRDAVCELHHFSDASEKAYGRCTYMRCISKQGRIHTTLVMSKGRVATIKQLTIPRLELQAAVLSAKVDCLLRRELELCITKSYFWTDSELVLKYIKNEARRFQVFVGNRISTIRQLTEPDQWYYIASEDIPADVITRGEATGHRKVV</sequence>
<proteinExistence type="predicted"/>
<organism evidence="1 2">
    <name type="scientific">Priapulus caudatus</name>
    <name type="common">Priapulid worm</name>
    <dbReference type="NCBI Taxonomy" id="37621"/>
    <lineage>
        <taxon>Eukaryota</taxon>
        <taxon>Metazoa</taxon>
        <taxon>Ecdysozoa</taxon>
        <taxon>Scalidophora</taxon>
        <taxon>Priapulida</taxon>
        <taxon>Priapulimorpha</taxon>
        <taxon>Priapulimorphida</taxon>
        <taxon>Priapulidae</taxon>
        <taxon>Priapulus</taxon>
    </lineage>
</organism>
<keyword evidence="1" id="KW-1185">Reference proteome</keyword>
<dbReference type="PANTHER" id="PTHR47331">
    <property type="entry name" value="PHD-TYPE DOMAIN-CONTAINING PROTEIN"/>
    <property type="match status" value="1"/>
</dbReference>
<name>A0ABM1EPC9_PRICU</name>
<protein>
    <submittedName>
        <fullName evidence="2">Uncharacterized protein LOC106814267</fullName>
    </submittedName>
</protein>